<accession>A0A9P7PW98</accession>
<reference evidence="1 2" key="1">
    <citation type="journal article" date="2020" name="bioRxiv">
        <title>Whole genome comparisons of ergot fungi reveals the divergence and evolution of species within the genus Claviceps are the result of varying mechanisms driving genome evolution and host range expansion.</title>
        <authorList>
            <person name="Wyka S.A."/>
            <person name="Mondo S.J."/>
            <person name="Liu M."/>
            <person name="Dettman J."/>
            <person name="Nalam V."/>
            <person name="Broders K.D."/>
        </authorList>
    </citation>
    <scope>NUCLEOTIDE SEQUENCE [LARGE SCALE GENOMIC DNA]</scope>
    <source>
        <strain evidence="1 2">LM576</strain>
    </source>
</reference>
<proteinExistence type="predicted"/>
<keyword evidence="2" id="KW-1185">Reference proteome</keyword>
<protein>
    <submittedName>
        <fullName evidence="1">Uncharacterized protein</fullName>
    </submittedName>
</protein>
<name>A0A9P7PW98_9HYPO</name>
<evidence type="ECO:0000313" key="1">
    <source>
        <dbReference type="EMBL" id="KAG6109158.1"/>
    </source>
</evidence>
<sequence length="135" mass="15559">MSERIRPMLNSYEESIMEDLDELSIMFPKTPSSWCDADRIEPLAVEDRDIEAPFLAVMVTALGELWGLLEKRQRQHEEAAAAESPIREDYAERFPLGCTDEQWCRLLHVFADFSRWQVELARATSEPEGQAALTR</sequence>
<dbReference type="EMBL" id="SRQM01000511">
    <property type="protein sequence ID" value="KAG6109158.1"/>
    <property type="molecule type" value="Genomic_DNA"/>
</dbReference>
<organism evidence="1 2">
    <name type="scientific">Claviceps humidiphila</name>
    <dbReference type="NCBI Taxonomy" id="1294629"/>
    <lineage>
        <taxon>Eukaryota</taxon>
        <taxon>Fungi</taxon>
        <taxon>Dikarya</taxon>
        <taxon>Ascomycota</taxon>
        <taxon>Pezizomycotina</taxon>
        <taxon>Sordariomycetes</taxon>
        <taxon>Hypocreomycetidae</taxon>
        <taxon>Hypocreales</taxon>
        <taxon>Clavicipitaceae</taxon>
        <taxon>Claviceps</taxon>
    </lineage>
</organism>
<dbReference type="AlphaFoldDB" id="A0A9P7PW98"/>
<dbReference type="Proteomes" id="UP000732380">
    <property type="component" value="Unassembled WGS sequence"/>
</dbReference>
<gene>
    <name evidence="1" type="ORF">E4U13_006083</name>
</gene>
<evidence type="ECO:0000313" key="2">
    <source>
        <dbReference type="Proteomes" id="UP000732380"/>
    </source>
</evidence>
<comment type="caution">
    <text evidence="1">The sequence shown here is derived from an EMBL/GenBank/DDBJ whole genome shotgun (WGS) entry which is preliminary data.</text>
</comment>